<accession>W4HE90</accession>
<protein>
    <recommendedName>
        <fullName evidence="4">DUF2946 domain-containing protein</fullName>
    </recommendedName>
</protein>
<gene>
    <name evidence="2" type="ORF">ATO8_18989</name>
</gene>
<sequence length="117" mass="12407">MRPTGFTRMRRPALLCLLMAVTLFLALPEPLQSMPAGPDHHSAAPHHGEAAHTDHAAVSDPGAGEHCHPGIDCFYLTILASPVRLTDPPGHVAVAFRAPASQATSLRLGFDPPPPRV</sequence>
<evidence type="ECO:0008006" key="4">
    <source>
        <dbReference type="Google" id="ProtNLM"/>
    </source>
</evidence>
<evidence type="ECO:0000313" key="2">
    <source>
        <dbReference type="EMBL" id="ETW11024.1"/>
    </source>
</evidence>
<keyword evidence="3" id="KW-1185">Reference proteome</keyword>
<name>W4HE90_9RHOB</name>
<dbReference type="STRING" id="1379903.ATO8_18989"/>
<dbReference type="EMBL" id="AQQW01000017">
    <property type="protein sequence ID" value="ETW11024.1"/>
    <property type="molecule type" value="Genomic_DNA"/>
</dbReference>
<dbReference type="AlphaFoldDB" id="W4HE90"/>
<evidence type="ECO:0000256" key="1">
    <source>
        <dbReference type="SAM" id="MobiDB-lite"/>
    </source>
</evidence>
<dbReference type="RefSeq" id="WP_043846881.1">
    <property type="nucleotide sequence ID" value="NZ_CP090160.1"/>
</dbReference>
<proteinExistence type="predicted"/>
<dbReference type="Proteomes" id="UP000019063">
    <property type="component" value="Unassembled WGS sequence"/>
</dbReference>
<feature type="compositionally biased region" description="Basic and acidic residues" evidence="1">
    <location>
        <begin position="38"/>
        <end position="63"/>
    </location>
</feature>
<reference evidence="2 3" key="1">
    <citation type="journal article" date="2014" name="Antonie Van Leeuwenhoek">
        <title>Roseivivax atlanticus sp. nov., isolated from surface seawater of the Atlantic Ocean.</title>
        <authorList>
            <person name="Li G."/>
            <person name="Lai Q."/>
            <person name="Liu X."/>
            <person name="Sun F."/>
            <person name="Shao Z."/>
        </authorList>
    </citation>
    <scope>NUCLEOTIDE SEQUENCE [LARGE SCALE GENOMIC DNA]</scope>
    <source>
        <strain evidence="2 3">22II-s10s</strain>
    </source>
</reference>
<organism evidence="2 3">
    <name type="scientific">Roseivivax marinus</name>
    <dbReference type="NCBI Taxonomy" id="1379903"/>
    <lineage>
        <taxon>Bacteria</taxon>
        <taxon>Pseudomonadati</taxon>
        <taxon>Pseudomonadota</taxon>
        <taxon>Alphaproteobacteria</taxon>
        <taxon>Rhodobacterales</taxon>
        <taxon>Roseobacteraceae</taxon>
        <taxon>Roseivivax</taxon>
    </lineage>
</organism>
<comment type="caution">
    <text evidence="2">The sequence shown here is derived from an EMBL/GenBank/DDBJ whole genome shotgun (WGS) entry which is preliminary data.</text>
</comment>
<evidence type="ECO:0000313" key="3">
    <source>
        <dbReference type="Proteomes" id="UP000019063"/>
    </source>
</evidence>
<feature type="region of interest" description="Disordered" evidence="1">
    <location>
        <begin position="34"/>
        <end position="63"/>
    </location>
</feature>